<evidence type="ECO:0000313" key="5">
    <source>
        <dbReference type="EMBL" id="GEO34968.1"/>
    </source>
</evidence>
<dbReference type="Gene3D" id="3.40.50.1820">
    <property type="entry name" value="alpha/beta hydrolase"/>
    <property type="match status" value="1"/>
</dbReference>
<name>A0A512DER6_9CELL</name>
<protein>
    <submittedName>
        <fullName evidence="5">Alpha/beta hydrolase</fullName>
    </submittedName>
</protein>
<comment type="caution">
    <text evidence="5">The sequence shown here is derived from an EMBL/GenBank/DDBJ whole genome shotgun (WGS) entry which is preliminary data.</text>
</comment>
<organism evidence="5 6">
    <name type="scientific">Cellulomonas aerilata</name>
    <dbReference type="NCBI Taxonomy" id="515326"/>
    <lineage>
        <taxon>Bacteria</taxon>
        <taxon>Bacillati</taxon>
        <taxon>Actinomycetota</taxon>
        <taxon>Actinomycetes</taxon>
        <taxon>Micrococcales</taxon>
        <taxon>Cellulomonadaceae</taxon>
        <taxon>Cellulomonas</taxon>
    </lineage>
</organism>
<dbReference type="Pfam" id="PF08386">
    <property type="entry name" value="Abhydrolase_4"/>
    <property type="match status" value="1"/>
</dbReference>
<keyword evidence="3 5" id="KW-0378">Hydrolase</keyword>
<evidence type="ECO:0000256" key="1">
    <source>
        <dbReference type="ARBA" id="ARBA00010088"/>
    </source>
</evidence>
<dbReference type="EMBL" id="BJYY01000016">
    <property type="protein sequence ID" value="GEO34968.1"/>
    <property type="molecule type" value="Genomic_DNA"/>
</dbReference>
<comment type="similarity">
    <text evidence="1">Belongs to the peptidase S33 family.</text>
</comment>
<dbReference type="Proteomes" id="UP000321181">
    <property type="component" value="Unassembled WGS sequence"/>
</dbReference>
<dbReference type="PANTHER" id="PTHR43248">
    <property type="entry name" value="2-SUCCINYL-6-HYDROXY-2,4-CYCLOHEXADIENE-1-CARBOXYLATE SYNTHASE"/>
    <property type="match status" value="1"/>
</dbReference>
<proteinExistence type="inferred from homology"/>
<gene>
    <name evidence="5" type="ORF">CAE01nite_26930</name>
</gene>
<evidence type="ECO:0000256" key="3">
    <source>
        <dbReference type="ARBA" id="ARBA00022801"/>
    </source>
</evidence>
<evidence type="ECO:0000259" key="4">
    <source>
        <dbReference type="Pfam" id="PF08386"/>
    </source>
</evidence>
<dbReference type="SUPFAM" id="SSF53474">
    <property type="entry name" value="alpha/beta-Hydrolases"/>
    <property type="match status" value="1"/>
</dbReference>
<dbReference type="InterPro" id="IPR029058">
    <property type="entry name" value="AB_hydrolase_fold"/>
</dbReference>
<reference evidence="5 6" key="1">
    <citation type="submission" date="2019-07" db="EMBL/GenBank/DDBJ databases">
        <title>Whole genome shotgun sequence of Cellulomonas aerilata NBRC 106308.</title>
        <authorList>
            <person name="Hosoyama A."/>
            <person name="Uohara A."/>
            <person name="Ohji S."/>
            <person name="Ichikawa N."/>
        </authorList>
    </citation>
    <scope>NUCLEOTIDE SEQUENCE [LARGE SCALE GENOMIC DNA]</scope>
    <source>
        <strain evidence="5 6">NBRC 106308</strain>
    </source>
</reference>
<dbReference type="AlphaFoldDB" id="A0A512DER6"/>
<dbReference type="InterPro" id="IPR013595">
    <property type="entry name" value="Pept_S33_TAP-like_C"/>
</dbReference>
<dbReference type="GO" id="GO:0016787">
    <property type="term" value="F:hydrolase activity"/>
    <property type="evidence" value="ECO:0007669"/>
    <property type="project" value="UniProtKB-KW"/>
</dbReference>
<dbReference type="InterPro" id="IPR051601">
    <property type="entry name" value="Serine_prot/Carboxylest_S33"/>
</dbReference>
<sequence length="470" mass="49145">MGGAPTDALAPFYEQTLQWTACGDLQCTTARVPIDYADPAAGSIDLALNRLPASSGEAVGSLLVNPGGPGASGVEFVSAGGSERVSERVRDRYDLVGFDPRGVQSSAPVTCLDDAAKDELLSRDFDFSTDAGIEEARAAYRALGEACAENTGSLLGHVDTVSAARDLDVLRAALGDESLTYLGYSYGTSLGANYAELFPDRVGRLVLDGALDPRLDAAEVGRQQAVGFENALRAYVEDCQGGESCPLTGSVDEGMAQVAELLDRARRNPLETESGRPLTATLAFYGIAFTLYDDANWGVLTDALTQALRGDDGTFLLYIADLYNERNEDGSFASNKTEAFTAVNCLDGAPSSDPAQMSAEAAQVREVAPTVASFFSYGGVVCQDWPYPASGSAGPLTAPGAAPIVVIGTTNDPATPYVWAQGLAEQLESGVLVTWEGEGHTAYGRSNDCVADAVDGYLLEGTVPEDGLTC</sequence>
<keyword evidence="2" id="KW-0732">Signal</keyword>
<feature type="domain" description="Peptidase S33 tripeptidyl aminopeptidase-like C-terminal" evidence="4">
    <location>
        <begin position="370"/>
        <end position="470"/>
    </location>
</feature>
<accession>A0A512DER6</accession>
<dbReference type="PANTHER" id="PTHR43248:SF29">
    <property type="entry name" value="TRIPEPTIDYL AMINOPEPTIDASE"/>
    <property type="match status" value="1"/>
</dbReference>
<keyword evidence="6" id="KW-1185">Reference proteome</keyword>
<evidence type="ECO:0000256" key="2">
    <source>
        <dbReference type="ARBA" id="ARBA00022729"/>
    </source>
</evidence>
<evidence type="ECO:0000313" key="6">
    <source>
        <dbReference type="Proteomes" id="UP000321181"/>
    </source>
</evidence>